<dbReference type="RefSeq" id="WP_345501546.1">
    <property type="nucleotide sequence ID" value="NZ_BAABLO010000004.1"/>
</dbReference>
<dbReference type="InterPro" id="IPR002575">
    <property type="entry name" value="Aminoglycoside_PTrfase"/>
</dbReference>
<evidence type="ECO:0000313" key="3">
    <source>
        <dbReference type="Proteomes" id="UP001500556"/>
    </source>
</evidence>
<dbReference type="Gene3D" id="3.90.1200.10">
    <property type="match status" value="1"/>
</dbReference>
<organism evidence="2 3">
    <name type="scientific">Pedococcus ginsenosidimutans</name>
    <dbReference type="NCBI Taxonomy" id="490570"/>
    <lineage>
        <taxon>Bacteria</taxon>
        <taxon>Bacillati</taxon>
        <taxon>Actinomycetota</taxon>
        <taxon>Actinomycetes</taxon>
        <taxon>Micrococcales</taxon>
        <taxon>Intrasporangiaceae</taxon>
        <taxon>Pedococcus</taxon>
    </lineage>
</organism>
<name>A0ABP8XUW5_9MICO</name>
<accession>A0ABP8XUW5</accession>
<dbReference type="Proteomes" id="UP001500556">
    <property type="component" value="Unassembled WGS sequence"/>
</dbReference>
<dbReference type="InterPro" id="IPR011009">
    <property type="entry name" value="Kinase-like_dom_sf"/>
</dbReference>
<comment type="caution">
    <text evidence="2">The sequence shown here is derived from an EMBL/GenBank/DDBJ whole genome shotgun (WGS) entry which is preliminary data.</text>
</comment>
<sequence>MSSSTTTTTKPWPTPDGVAALLDDVLHVDRSHPRPPLRYLRRKPGRGLVAVYGSAGDEMYTVKVDETAVSGEGVPASPAAAAPDTLHGTVHIDPLGVTIERFPDDERLPGLAAAIHPTEGSALWTALAAVAAAQPGHDGDSLVSVSAVPLRYKPGDRCVVRYRLVARTPSGADVSSSVIGKLYRDAEQAQDATALAERLWDLQGAQPWAPRPLGVVESLSLALTEDLGSPSDTPATVMGTDVLRMGSQPPSEALRAAATALADLHLRMVAAPGTSRRTGAQEALKSANRAATIARYVPELAGDVAPLAVAVGEALEASTPAVFRPAHGSYKASQLLYREGSVLLVDFDQFCLADPALDLGYFLAYLRPPGLWYHRAGTRAWFEQAAASFLAAYGEAAQARGMSADELTEVTRRCHVYEAALLLKIAARRPNRMHSARPGEVRVLLDEVAACLTA</sequence>
<feature type="domain" description="Aminoglycoside phosphotransferase" evidence="1">
    <location>
        <begin position="177"/>
        <end position="398"/>
    </location>
</feature>
<reference evidence="3" key="1">
    <citation type="journal article" date="2019" name="Int. J. Syst. Evol. Microbiol.">
        <title>The Global Catalogue of Microorganisms (GCM) 10K type strain sequencing project: providing services to taxonomists for standard genome sequencing and annotation.</title>
        <authorList>
            <consortium name="The Broad Institute Genomics Platform"/>
            <consortium name="The Broad Institute Genome Sequencing Center for Infectious Disease"/>
            <person name="Wu L."/>
            <person name="Ma J."/>
        </authorList>
    </citation>
    <scope>NUCLEOTIDE SEQUENCE [LARGE SCALE GENOMIC DNA]</scope>
    <source>
        <strain evidence="3">JCM 18961</strain>
    </source>
</reference>
<evidence type="ECO:0000259" key="1">
    <source>
        <dbReference type="Pfam" id="PF01636"/>
    </source>
</evidence>
<dbReference type="Pfam" id="PF01636">
    <property type="entry name" value="APH"/>
    <property type="match status" value="1"/>
</dbReference>
<proteinExistence type="predicted"/>
<protein>
    <recommendedName>
        <fullName evidence="1">Aminoglycoside phosphotransferase domain-containing protein</fullName>
    </recommendedName>
</protein>
<gene>
    <name evidence="2" type="ORF">GCM10025782_09660</name>
</gene>
<evidence type="ECO:0000313" key="2">
    <source>
        <dbReference type="EMBL" id="GAA4715223.1"/>
    </source>
</evidence>
<dbReference type="EMBL" id="BAABLO010000004">
    <property type="protein sequence ID" value="GAA4715223.1"/>
    <property type="molecule type" value="Genomic_DNA"/>
</dbReference>
<dbReference type="SUPFAM" id="SSF56112">
    <property type="entry name" value="Protein kinase-like (PK-like)"/>
    <property type="match status" value="1"/>
</dbReference>
<keyword evidence="3" id="KW-1185">Reference proteome</keyword>